<organism evidence="1 2">
    <name type="scientific">Phanerochaete carnosa (strain HHB-10118-sp)</name>
    <name type="common">White-rot fungus</name>
    <name type="synonym">Peniophora carnosa</name>
    <dbReference type="NCBI Taxonomy" id="650164"/>
    <lineage>
        <taxon>Eukaryota</taxon>
        <taxon>Fungi</taxon>
        <taxon>Dikarya</taxon>
        <taxon>Basidiomycota</taxon>
        <taxon>Agaricomycotina</taxon>
        <taxon>Agaricomycetes</taxon>
        <taxon>Polyporales</taxon>
        <taxon>Phanerochaetaceae</taxon>
        <taxon>Phanerochaete</taxon>
    </lineage>
</organism>
<proteinExistence type="predicted"/>
<protein>
    <submittedName>
        <fullName evidence="1">Uncharacterized protein</fullName>
    </submittedName>
</protein>
<dbReference type="HOGENOM" id="CLU_088818_0_0_1"/>
<dbReference type="Proteomes" id="UP000008370">
    <property type="component" value="Unassembled WGS sequence"/>
</dbReference>
<dbReference type="InParanoid" id="K5W7W4"/>
<dbReference type="GeneID" id="18920865"/>
<dbReference type="KEGG" id="pco:PHACADRAFT_94695"/>
<dbReference type="RefSeq" id="XP_007395410.1">
    <property type="nucleotide sequence ID" value="XM_007395348.1"/>
</dbReference>
<feature type="non-terminal residue" evidence="1">
    <location>
        <position position="1"/>
    </location>
</feature>
<keyword evidence="2" id="KW-1185">Reference proteome</keyword>
<reference evidence="1 2" key="1">
    <citation type="journal article" date="2012" name="BMC Genomics">
        <title>Comparative genomics of the white-rot fungi, Phanerochaete carnosa and P. chrysosporium, to elucidate the genetic basis of the distinct wood types they colonize.</title>
        <authorList>
            <person name="Suzuki H."/>
            <person name="MacDonald J."/>
            <person name="Syed K."/>
            <person name="Salamov A."/>
            <person name="Hori C."/>
            <person name="Aerts A."/>
            <person name="Henrissat B."/>
            <person name="Wiebenga A."/>
            <person name="vanKuyk P.A."/>
            <person name="Barry K."/>
            <person name="Lindquist E."/>
            <person name="LaButti K."/>
            <person name="Lapidus A."/>
            <person name="Lucas S."/>
            <person name="Coutinho P."/>
            <person name="Gong Y."/>
            <person name="Samejima M."/>
            <person name="Mahadevan R."/>
            <person name="Abou-Zaid M."/>
            <person name="de Vries R.P."/>
            <person name="Igarashi K."/>
            <person name="Yadav J.S."/>
            <person name="Grigoriev I.V."/>
            <person name="Master E.R."/>
        </authorList>
    </citation>
    <scope>NUCLEOTIDE SEQUENCE [LARGE SCALE GENOMIC DNA]</scope>
    <source>
        <strain evidence="1 2">HHB-10118-sp</strain>
    </source>
</reference>
<dbReference type="EMBL" id="JH930472">
    <property type="protein sequence ID" value="EKM55064.1"/>
    <property type="molecule type" value="Genomic_DNA"/>
</dbReference>
<name>K5W7W4_PHACS</name>
<accession>K5W7W4</accession>
<dbReference type="AlphaFoldDB" id="K5W7W4"/>
<gene>
    <name evidence="1" type="ORF">PHACADRAFT_94695</name>
</gene>
<sequence length="282" mass="31761">KKPVPFDVFLRFWEQLPGELHNYIHLILENSDDKNTASALSLISQVWCRHFRPRLFALLLLAGEEDCRILFRIVRSPLSAWLKEHITELRFDHHHLHDHRLWIALVSVLPACRRIEHNFKDDPGRISYSAALKSSLRSITSLTLVNCSFPSPQILLRILADITDLEAVTLVDVKWPDDRLTTAAGTANNVCTGAFSHVRSVTMRRCTNNLVVPAWILAAASTRHSFTRRQPAGLAVPAETRAIIQLIQVFLGDGTISSSEFNTKQATPGEFELSPYQAAVLI</sequence>
<evidence type="ECO:0000313" key="2">
    <source>
        <dbReference type="Proteomes" id="UP000008370"/>
    </source>
</evidence>
<evidence type="ECO:0000313" key="1">
    <source>
        <dbReference type="EMBL" id="EKM55064.1"/>
    </source>
</evidence>